<sequence length="169" mass="19095">MSALKVSFSILRSNVLRKASKPLSVMTAVRKFNDHQTSPRVPLEKSINHVTLLGRVGTNPQARGSEAKPVVIFTLATNTNYKYDSGEFQQKTDWHRITVFKPHLRDTVMEYLRKGTRVYVEGRILYGEFSDTSGVIHYTTTIVANDVIFISGSKKSEIEDVEEKDESSI</sequence>
<dbReference type="GO" id="GO:0042645">
    <property type="term" value="C:mitochondrial nucleoid"/>
    <property type="evidence" value="ECO:0007669"/>
    <property type="project" value="TreeGrafter"/>
</dbReference>
<dbReference type="Gene3D" id="2.40.50.140">
    <property type="entry name" value="Nucleic acid-binding proteins"/>
    <property type="match status" value="1"/>
</dbReference>
<protein>
    <submittedName>
        <fullName evidence="3">Single-stranded DNA-binding protein, mitochondrial</fullName>
    </submittedName>
</protein>
<evidence type="ECO:0000256" key="2">
    <source>
        <dbReference type="PROSITE-ProRule" id="PRU00252"/>
    </source>
</evidence>
<dbReference type="GO" id="GO:0006264">
    <property type="term" value="P:mitochondrial DNA replication"/>
    <property type="evidence" value="ECO:0007669"/>
    <property type="project" value="TreeGrafter"/>
</dbReference>
<dbReference type="Pfam" id="PF00436">
    <property type="entry name" value="SSB"/>
    <property type="match status" value="1"/>
</dbReference>
<dbReference type="NCBIfam" id="TIGR00621">
    <property type="entry name" value="ssb"/>
    <property type="match status" value="1"/>
</dbReference>
<dbReference type="InterPro" id="IPR000424">
    <property type="entry name" value="Primosome_PriB/ssb"/>
</dbReference>
<evidence type="ECO:0000313" key="3">
    <source>
        <dbReference type="EMBL" id="LAA06706.1"/>
    </source>
</evidence>
<dbReference type="FunFam" id="2.40.50.140:FF:000269">
    <property type="entry name" value="Single-stranded DNA-binding protein"/>
    <property type="match status" value="1"/>
</dbReference>
<name>A0A2L2YEX5_PARTP</name>
<dbReference type="EMBL" id="IAAA01026183">
    <property type="protein sequence ID" value="LAA06706.1"/>
    <property type="molecule type" value="mRNA"/>
</dbReference>
<accession>A0A2L2YEX5</accession>
<dbReference type="OrthoDB" id="1078367at2759"/>
<dbReference type="AlphaFoldDB" id="A0A2L2YEX5"/>
<proteinExistence type="evidence at transcript level"/>
<dbReference type="PANTHER" id="PTHR10302:SF0">
    <property type="entry name" value="SINGLE-STRANDED DNA-BINDING PROTEIN, MITOCHONDRIAL"/>
    <property type="match status" value="1"/>
</dbReference>
<evidence type="ECO:0000256" key="1">
    <source>
        <dbReference type="ARBA" id="ARBA00023125"/>
    </source>
</evidence>
<dbReference type="PROSITE" id="PS50935">
    <property type="entry name" value="SSB"/>
    <property type="match status" value="1"/>
</dbReference>
<dbReference type="InterPro" id="IPR012340">
    <property type="entry name" value="NA-bd_OB-fold"/>
</dbReference>
<reference evidence="3" key="1">
    <citation type="journal article" date="2016" name="Mol. Ecol. Resour.">
        <title>Evaluation of the impact of RNA preservation methods of spiders for de novo transcriptome assembly.</title>
        <authorList>
            <person name="Kono N."/>
            <person name="Nakamura H."/>
            <person name="Ito Y."/>
            <person name="Tomita M."/>
            <person name="Arakawa K."/>
        </authorList>
    </citation>
    <scope>NUCLEOTIDE SEQUENCE</scope>
    <source>
        <tissue evidence="3">Whole body</tissue>
    </source>
</reference>
<organism evidence="3">
    <name type="scientific">Parasteatoda tepidariorum</name>
    <name type="common">Common house spider</name>
    <name type="synonym">Achaearanea tepidariorum</name>
    <dbReference type="NCBI Taxonomy" id="114398"/>
    <lineage>
        <taxon>Eukaryota</taxon>
        <taxon>Metazoa</taxon>
        <taxon>Ecdysozoa</taxon>
        <taxon>Arthropoda</taxon>
        <taxon>Chelicerata</taxon>
        <taxon>Arachnida</taxon>
        <taxon>Araneae</taxon>
        <taxon>Araneomorphae</taxon>
        <taxon>Entelegynae</taxon>
        <taxon>Araneoidea</taxon>
        <taxon>Theridiidae</taxon>
        <taxon>Parasteatoda</taxon>
    </lineage>
</organism>
<dbReference type="PANTHER" id="PTHR10302">
    <property type="entry name" value="SINGLE-STRANDED DNA-BINDING PROTEIN"/>
    <property type="match status" value="1"/>
</dbReference>
<dbReference type="GO" id="GO:0003697">
    <property type="term" value="F:single-stranded DNA binding"/>
    <property type="evidence" value="ECO:0007669"/>
    <property type="project" value="InterPro"/>
</dbReference>
<dbReference type="InterPro" id="IPR011344">
    <property type="entry name" value="ssDNA-bd"/>
</dbReference>
<dbReference type="HAMAP" id="MF_00984">
    <property type="entry name" value="SSB"/>
    <property type="match status" value="1"/>
</dbReference>
<keyword evidence="1 2" id="KW-0238">DNA-binding</keyword>
<dbReference type="SUPFAM" id="SSF50249">
    <property type="entry name" value="Nucleic acid-binding proteins"/>
    <property type="match status" value="1"/>
</dbReference>
<dbReference type="CDD" id="cd04496">
    <property type="entry name" value="SSB_OBF"/>
    <property type="match status" value="1"/>
</dbReference>